<dbReference type="InterPro" id="IPR050189">
    <property type="entry name" value="MFS_Efflux_Transporters"/>
</dbReference>
<dbReference type="Gene3D" id="1.20.1250.20">
    <property type="entry name" value="MFS general substrate transporter like domains"/>
    <property type="match status" value="1"/>
</dbReference>
<feature type="transmembrane region" description="Helical" evidence="7">
    <location>
        <begin position="366"/>
        <end position="388"/>
    </location>
</feature>
<feature type="transmembrane region" description="Helical" evidence="7">
    <location>
        <begin position="119"/>
        <end position="136"/>
    </location>
</feature>
<dbReference type="PANTHER" id="PTHR43124:SF3">
    <property type="entry name" value="CHLORAMPHENICOL EFFLUX PUMP RV0191"/>
    <property type="match status" value="1"/>
</dbReference>
<dbReference type="PANTHER" id="PTHR43124">
    <property type="entry name" value="PURINE EFFLUX PUMP PBUE"/>
    <property type="match status" value="1"/>
</dbReference>
<evidence type="ECO:0000313" key="10">
    <source>
        <dbReference type="Proteomes" id="UP000749040"/>
    </source>
</evidence>
<protein>
    <submittedName>
        <fullName evidence="9">MFS transporter</fullName>
    </submittedName>
</protein>
<dbReference type="PROSITE" id="PS50850">
    <property type="entry name" value="MFS"/>
    <property type="match status" value="1"/>
</dbReference>
<dbReference type="Proteomes" id="UP000749040">
    <property type="component" value="Unassembled WGS sequence"/>
</dbReference>
<feature type="transmembrane region" description="Helical" evidence="7">
    <location>
        <begin position="303"/>
        <end position="328"/>
    </location>
</feature>
<feature type="transmembrane region" description="Helical" evidence="7">
    <location>
        <begin position="21"/>
        <end position="38"/>
    </location>
</feature>
<sequence>MSHRYDTVPGADGAAAPRLQVALTWLAGVLAAVELGAIPPVSPAVQSSLGLSFGTVAWATSGMTAVGAALGIPVGWWTSRFCARCALLTGLVALSAAAGLCTFARSWPMLLGLRTAEGAGYLLVFVAGPIVLTRLTQGRAQAAALALWGTCVPTGVALATAVGGALASRLPWSCWLGLTGVGPLAVAVLLALALPHLPSTATARRSRTAGTWVRFLAPAGAYAFMSLVSVAIVVVLSEFLLRARHETFAQAGAEVAVVSAGSAVGGLLASWLLRRGVTVGALAPFAVLMPLACLPAFSAGVPLGAGVTAAVLVLLVNGLLISAVYAAVPAIARRPEDVDLANGALTQLGSLGALVGPPLYGLAVGYAGWGGTVAATLLFAGLGTWLLLVTARSAARPAPDSLIPSARLPMSAPDSAAQDSAQDSAAQEDIVGGRPE</sequence>
<comment type="subcellular location">
    <subcellularLocation>
        <location evidence="1">Cell membrane</location>
        <topology evidence="1">Multi-pass membrane protein</topology>
    </subcellularLocation>
</comment>
<keyword evidence="4 7" id="KW-1133">Transmembrane helix</keyword>
<name>A0ABS2U0E4_9ACTN</name>
<proteinExistence type="predicted"/>
<comment type="caution">
    <text evidence="9">The sequence shown here is derived from an EMBL/GenBank/DDBJ whole genome shotgun (WGS) entry which is preliminary data.</text>
</comment>
<dbReference type="RefSeq" id="WP_205361647.1">
    <property type="nucleotide sequence ID" value="NZ_JADKYB010000022.1"/>
</dbReference>
<feature type="transmembrane region" description="Helical" evidence="7">
    <location>
        <begin position="172"/>
        <end position="194"/>
    </location>
</feature>
<dbReference type="Pfam" id="PF07690">
    <property type="entry name" value="MFS_1"/>
    <property type="match status" value="1"/>
</dbReference>
<dbReference type="InterPro" id="IPR036259">
    <property type="entry name" value="MFS_trans_sf"/>
</dbReference>
<feature type="compositionally biased region" description="Low complexity" evidence="6">
    <location>
        <begin position="414"/>
        <end position="427"/>
    </location>
</feature>
<feature type="transmembrane region" description="Helical" evidence="7">
    <location>
        <begin position="248"/>
        <end position="269"/>
    </location>
</feature>
<keyword evidence="2" id="KW-1003">Cell membrane</keyword>
<dbReference type="InterPro" id="IPR001958">
    <property type="entry name" value="Tet-R_TetA/multi-R_MdtG-like"/>
</dbReference>
<dbReference type="EMBL" id="JADKYB010000022">
    <property type="protein sequence ID" value="MBM9509046.1"/>
    <property type="molecule type" value="Genomic_DNA"/>
</dbReference>
<feature type="transmembrane region" description="Helical" evidence="7">
    <location>
        <begin position="85"/>
        <end position="107"/>
    </location>
</feature>
<dbReference type="SUPFAM" id="SSF103473">
    <property type="entry name" value="MFS general substrate transporter"/>
    <property type="match status" value="1"/>
</dbReference>
<dbReference type="InterPro" id="IPR011701">
    <property type="entry name" value="MFS"/>
</dbReference>
<organism evidence="9 10">
    <name type="scientific">Actinacidiphila acididurans</name>
    <dbReference type="NCBI Taxonomy" id="2784346"/>
    <lineage>
        <taxon>Bacteria</taxon>
        <taxon>Bacillati</taxon>
        <taxon>Actinomycetota</taxon>
        <taxon>Actinomycetes</taxon>
        <taxon>Kitasatosporales</taxon>
        <taxon>Streptomycetaceae</taxon>
        <taxon>Actinacidiphila</taxon>
    </lineage>
</organism>
<feature type="transmembrane region" description="Helical" evidence="7">
    <location>
        <begin position="143"/>
        <end position="166"/>
    </location>
</feature>
<keyword evidence="10" id="KW-1185">Reference proteome</keyword>
<evidence type="ECO:0000259" key="8">
    <source>
        <dbReference type="PROSITE" id="PS50850"/>
    </source>
</evidence>
<gene>
    <name evidence="9" type="ORF">ITX44_31780</name>
</gene>
<feature type="transmembrane region" description="Helical" evidence="7">
    <location>
        <begin position="215"/>
        <end position="236"/>
    </location>
</feature>
<dbReference type="CDD" id="cd06174">
    <property type="entry name" value="MFS"/>
    <property type="match status" value="1"/>
</dbReference>
<evidence type="ECO:0000256" key="1">
    <source>
        <dbReference type="ARBA" id="ARBA00004651"/>
    </source>
</evidence>
<keyword evidence="3 7" id="KW-0812">Transmembrane</keyword>
<evidence type="ECO:0000256" key="6">
    <source>
        <dbReference type="SAM" id="MobiDB-lite"/>
    </source>
</evidence>
<keyword evidence="5 7" id="KW-0472">Membrane</keyword>
<feature type="region of interest" description="Disordered" evidence="6">
    <location>
        <begin position="401"/>
        <end position="436"/>
    </location>
</feature>
<reference evidence="9 10" key="1">
    <citation type="submission" date="2021-01" db="EMBL/GenBank/DDBJ databases">
        <title>Streptomyces acididurans sp. nov., isolated from a peat swamp forest soil.</title>
        <authorList>
            <person name="Chantavorakit T."/>
            <person name="Duangmal K."/>
        </authorList>
    </citation>
    <scope>NUCLEOTIDE SEQUENCE [LARGE SCALE GENOMIC DNA]</scope>
    <source>
        <strain evidence="9 10">KK5PA1</strain>
    </source>
</reference>
<accession>A0ABS2U0E4</accession>
<feature type="transmembrane region" description="Helical" evidence="7">
    <location>
        <begin position="276"/>
        <end position="297"/>
    </location>
</feature>
<evidence type="ECO:0000256" key="2">
    <source>
        <dbReference type="ARBA" id="ARBA00022475"/>
    </source>
</evidence>
<feature type="domain" description="Major facilitator superfamily (MFS) profile" evidence="8">
    <location>
        <begin position="20"/>
        <end position="398"/>
    </location>
</feature>
<evidence type="ECO:0000256" key="5">
    <source>
        <dbReference type="ARBA" id="ARBA00023136"/>
    </source>
</evidence>
<evidence type="ECO:0000256" key="7">
    <source>
        <dbReference type="SAM" id="Phobius"/>
    </source>
</evidence>
<evidence type="ECO:0000313" key="9">
    <source>
        <dbReference type="EMBL" id="MBM9509046.1"/>
    </source>
</evidence>
<dbReference type="InterPro" id="IPR020846">
    <property type="entry name" value="MFS_dom"/>
</dbReference>
<feature type="transmembrane region" description="Helical" evidence="7">
    <location>
        <begin position="58"/>
        <end position="78"/>
    </location>
</feature>
<evidence type="ECO:0000256" key="4">
    <source>
        <dbReference type="ARBA" id="ARBA00022989"/>
    </source>
</evidence>
<evidence type="ECO:0000256" key="3">
    <source>
        <dbReference type="ARBA" id="ARBA00022692"/>
    </source>
</evidence>
<dbReference type="PRINTS" id="PR01035">
    <property type="entry name" value="TCRTETA"/>
</dbReference>
<feature type="transmembrane region" description="Helical" evidence="7">
    <location>
        <begin position="340"/>
        <end position="360"/>
    </location>
</feature>